<dbReference type="Proteomes" id="UP000185210">
    <property type="component" value="Unassembled WGS sequence"/>
</dbReference>
<evidence type="ECO:0000313" key="2">
    <source>
        <dbReference type="Proteomes" id="UP000185210"/>
    </source>
</evidence>
<dbReference type="AlphaFoldDB" id="A0AB38D117"/>
<dbReference type="EMBL" id="FSHM01000004">
    <property type="protein sequence ID" value="SIB23404.1"/>
    <property type="molecule type" value="Genomic_DNA"/>
</dbReference>
<proteinExistence type="predicted"/>
<protein>
    <submittedName>
        <fullName evidence="1">Uncharacterized protein</fullName>
    </submittedName>
</protein>
<evidence type="ECO:0000313" key="1">
    <source>
        <dbReference type="EMBL" id="SIB23404.1"/>
    </source>
</evidence>
<sequence length="49" mass="5597">MGYLAYVAEVLGWYRELYRRREVVGRPLTVAELLQAKDVAADARLTKGE</sequence>
<accession>A0AB38D117</accession>
<reference evidence="1 2" key="1">
    <citation type="submission" date="2016-11" db="EMBL/GenBank/DDBJ databases">
        <authorList>
            <consortium name="Pathogen Informatics"/>
        </authorList>
    </citation>
    <scope>NUCLEOTIDE SEQUENCE [LARGE SCALE GENOMIC DNA]</scope>
    <source>
        <strain evidence="1 2">104</strain>
    </source>
</reference>
<name>A0AB38D117_9MYCO</name>
<comment type="caution">
    <text evidence="1">The sequence shown here is derived from an EMBL/GenBank/DDBJ whole genome shotgun (WGS) entry which is preliminary data.</text>
</comment>
<gene>
    <name evidence="1" type="ORF">SAMEA2070301_03323</name>
</gene>
<organism evidence="1 2">
    <name type="scientific">Mycobacteroides abscessus subsp. abscessus</name>
    <dbReference type="NCBI Taxonomy" id="1185650"/>
    <lineage>
        <taxon>Bacteria</taxon>
        <taxon>Bacillati</taxon>
        <taxon>Actinomycetota</taxon>
        <taxon>Actinomycetes</taxon>
        <taxon>Mycobacteriales</taxon>
        <taxon>Mycobacteriaceae</taxon>
        <taxon>Mycobacteroides</taxon>
        <taxon>Mycobacteroides abscessus</taxon>
    </lineage>
</organism>